<evidence type="ECO:0000313" key="3">
    <source>
        <dbReference type="Proteomes" id="UP001558652"/>
    </source>
</evidence>
<dbReference type="PANTHER" id="PTHR31840">
    <property type="entry name" value="COILED-COIL DOMAIN-CONTAINING PROTEIN 97"/>
    <property type="match status" value="1"/>
</dbReference>
<feature type="domain" description="CCD97-like C-terminal" evidence="1">
    <location>
        <begin position="89"/>
        <end position="158"/>
    </location>
</feature>
<evidence type="ECO:0000259" key="1">
    <source>
        <dbReference type="Pfam" id="PF09747"/>
    </source>
</evidence>
<comment type="caution">
    <text evidence="2">The sequence shown here is derived from an EMBL/GenBank/DDBJ whole genome shotgun (WGS) entry which is preliminary data.</text>
</comment>
<dbReference type="Proteomes" id="UP001558652">
    <property type="component" value="Unassembled WGS sequence"/>
</dbReference>
<keyword evidence="3" id="KW-1185">Reference proteome</keyword>
<name>A0ABD0ZBK6_9HEMI</name>
<accession>A0ABD0ZBK6</accession>
<protein>
    <recommendedName>
        <fullName evidence="1">CCD97-like C-terminal domain-containing protein</fullName>
    </recommendedName>
</protein>
<sequence>MLVHLCDRSDAHFKSQQLGEPELTRHQKWQIAEELLNKSKPQFLARFAQHLLPEHTRYFKGTRAFDGEGESNAEDDYTVKFYLEAEVKNRRLEALKRLIIKGEYFSESEMKKRNPLLYEELVGKYLSEDEKIKRNDFDYSGATYVVNFFYSCLEPRYMTKWLYSQLYILP</sequence>
<dbReference type="AlphaFoldDB" id="A0ABD0ZBK6"/>
<reference evidence="2 3" key="1">
    <citation type="submission" date="2024-07" db="EMBL/GenBank/DDBJ databases">
        <title>Chromosome-level genome assembly of the water stick insect Ranatra chinensis (Heteroptera: Nepidae).</title>
        <authorList>
            <person name="Liu X."/>
        </authorList>
    </citation>
    <scope>NUCLEOTIDE SEQUENCE [LARGE SCALE GENOMIC DNA]</scope>
    <source>
        <strain evidence="2">Cailab_2021Rc</strain>
        <tissue evidence="2">Muscle</tissue>
    </source>
</reference>
<gene>
    <name evidence="2" type="ORF">AAG570_006626</name>
</gene>
<dbReference type="Pfam" id="PF09747">
    <property type="entry name" value="CCD97-like_C"/>
    <property type="match status" value="1"/>
</dbReference>
<dbReference type="InterPro" id="IPR040233">
    <property type="entry name" value="CCD97-like_C"/>
</dbReference>
<dbReference type="PANTHER" id="PTHR31840:SF1">
    <property type="entry name" value="COILED-COIL DOMAIN-CONTAINING PROTEIN 97"/>
    <property type="match status" value="1"/>
</dbReference>
<organism evidence="2 3">
    <name type="scientific">Ranatra chinensis</name>
    <dbReference type="NCBI Taxonomy" id="642074"/>
    <lineage>
        <taxon>Eukaryota</taxon>
        <taxon>Metazoa</taxon>
        <taxon>Ecdysozoa</taxon>
        <taxon>Arthropoda</taxon>
        <taxon>Hexapoda</taxon>
        <taxon>Insecta</taxon>
        <taxon>Pterygota</taxon>
        <taxon>Neoptera</taxon>
        <taxon>Paraneoptera</taxon>
        <taxon>Hemiptera</taxon>
        <taxon>Heteroptera</taxon>
        <taxon>Panheteroptera</taxon>
        <taxon>Nepomorpha</taxon>
        <taxon>Nepidae</taxon>
        <taxon>Ranatrinae</taxon>
        <taxon>Ranatra</taxon>
    </lineage>
</organism>
<dbReference type="EMBL" id="JBFDAA010000002">
    <property type="protein sequence ID" value="KAL1139648.1"/>
    <property type="molecule type" value="Genomic_DNA"/>
</dbReference>
<evidence type="ECO:0000313" key="2">
    <source>
        <dbReference type="EMBL" id="KAL1139648.1"/>
    </source>
</evidence>
<dbReference type="InterPro" id="IPR018613">
    <property type="entry name" value="Ccdc97-like"/>
</dbReference>
<proteinExistence type="predicted"/>